<feature type="region of interest" description="Disordered" evidence="1">
    <location>
        <begin position="1"/>
        <end position="32"/>
    </location>
</feature>
<feature type="compositionally biased region" description="Polar residues" evidence="1">
    <location>
        <begin position="21"/>
        <end position="32"/>
    </location>
</feature>
<accession>L9K087</accession>
<name>L9K087_TUPCH</name>
<evidence type="ECO:0000313" key="2">
    <source>
        <dbReference type="EMBL" id="ELW56023.1"/>
    </source>
</evidence>
<proteinExistence type="predicted"/>
<dbReference type="InParanoid" id="L9K087"/>
<reference evidence="3" key="2">
    <citation type="journal article" date="2013" name="Nat. Commun.">
        <title>Genome of the Chinese tree shrew.</title>
        <authorList>
            <person name="Fan Y."/>
            <person name="Huang Z.Y."/>
            <person name="Cao C.C."/>
            <person name="Chen C.S."/>
            <person name="Chen Y.X."/>
            <person name="Fan D.D."/>
            <person name="He J."/>
            <person name="Hou H.L."/>
            <person name="Hu L."/>
            <person name="Hu X.T."/>
            <person name="Jiang X.T."/>
            <person name="Lai R."/>
            <person name="Lang Y.S."/>
            <person name="Liang B."/>
            <person name="Liao S.G."/>
            <person name="Mu D."/>
            <person name="Ma Y.Y."/>
            <person name="Niu Y.Y."/>
            <person name="Sun X.Q."/>
            <person name="Xia J.Q."/>
            <person name="Xiao J."/>
            <person name="Xiong Z.Q."/>
            <person name="Xu L."/>
            <person name="Yang L."/>
            <person name="Zhang Y."/>
            <person name="Zhao W."/>
            <person name="Zhao X.D."/>
            <person name="Zheng Y.T."/>
            <person name="Zhou J.M."/>
            <person name="Zhu Y.B."/>
            <person name="Zhang G.J."/>
            <person name="Wang J."/>
            <person name="Yao Y.G."/>
        </authorList>
    </citation>
    <scope>NUCLEOTIDE SEQUENCE [LARGE SCALE GENOMIC DNA]</scope>
</reference>
<evidence type="ECO:0000256" key="1">
    <source>
        <dbReference type="SAM" id="MobiDB-lite"/>
    </source>
</evidence>
<evidence type="ECO:0000313" key="3">
    <source>
        <dbReference type="Proteomes" id="UP000011518"/>
    </source>
</evidence>
<organism evidence="2 3">
    <name type="scientific">Tupaia chinensis</name>
    <name type="common">Chinese tree shrew</name>
    <name type="synonym">Tupaia belangeri chinensis</name>
    <dbReference type="NCBI Taxonomy" id="246437"/>
    <lineage>
        <taxon>Eukaryota</taxon>
        <taxon>Metazoa</taxon>
        <taxon>Chordata</taxon>
        <taxon>Craniata</taxon>
        <taxon>Vertebrata</taxon>
        <taxon>Euteleostomi</taxon>
        <taxon>Mammalia</taxon>
        <taxon>Eutheria</taxon>
        <taxon>Euarchontoglires</taxon>
        <taxon>Scandentia</taxon>
        <taxon>Tupaiidae</taxon>
        <taxon>Tupaia</taxon>
    </lineage>
</organism>
<reference evidence="3" key="1">
    <citation type="submission" date="2012-07" db="EMBL/GenBank/DDBJ databases">
        <title>Genome of the Chinese tree shrew, a rising model animal genetically related to primates.</title>
        <authorList>
            <person name="Zhang G."/>
            <person name="Fan Y."/>
            <person name="Yao Y."/>
            <person name="Huang Z."/>
        </authorList>
    </citation>
    <scope>NUCLEOTIDE SEQUENCE [LARGE SCALE GENOMIC DNA]</scope>
</reference>
<dbReference type="AlphaFoldDB" id="L9K087"/>
<dbReference type="EMBL" id="KB320924">
    <property type="protein sequence ID" value="ELW56023.1"/>
    <property type="molecule type" value="Genomic_DNA"/>
</dbReference>
<dbReference type="Proteomes" id="UP000011518">
    <property type="component" value="Unassembled WGS sequence"/>
</dbReference>
<gene>
    <name evidence="2" type="ORF">TREES_T100012119</name>
</gene>
<protein>
    <submittedName>
        <fullName evidence="2">Uncharacterized protein</fullName>
    </submittedName>
</protein>
<sequence>MAAALLAPTTKPPPHKRSPHTHSTPQTRRAEQTSFTLFRAKQPTSCPESFQPAWHCEDMLVCRGITNQGQLLRSLPSHARGAGAMDQQTS</sequence>
<keyword evidence="3" id="KW-1185">Reference proteome</keyword>